<reference evidence="8" key="1">
    <citation type="submission" date="2021-08" db="EMBL/GenBank/DDBJ databases">
        <title>WGS assembly of Ceratopteris richardii.</title>
        <authorList>
            <person name="Marchant D.B."/>
            <person name="Chen G."/>
            <person name="Jenkins J."/>
            <person name="Shu S."/>
            <person name="Leebens-Mack J."/>
            <person name="Grimwood J."/>
            <person name="Schmutz J."/>
            <person name="Soltis P."/>
            <person name="Soltis D."/>
            <person name="Chen Z.-H."/>
        </authorList>
    </citation>
    <scope>NUCLEOTIDE SEQUENCE</scope>
    <source>
        <strain evidence="8">Whitten #5841</strain>
        <tissue evidence="8">Leaf</tissue>
    </source>
</reference>
<dbReference type="Gene3D" id="3.30.200.20">
    <property type="entry name" value="Phosphorylase Kinase, domain 1"/>
    <property type="match status" value="1"/>
</dbReference>
<dbReference type="EMBL" id="CM035416">
    <property type="protein sequence ID" value="KAH7426154.1"/>
    <property type="molecule type" value="Genomic_DNA"/>
</dbReference>
<evidence type="ECO:0000256" key="5">
    <source>
        <dbReference type="ARBA" id="ARBA00022840"/>
    </source>
</evidence>
<dbReference type="AlphaFoldDB" id="A0A8T2TXT0"/>
<dbReference type="SMART" id="SM00220">
    <property type="entry name" value="S_TKc"/>
    <property type="match status" value="1"/>
</dbReference>
<evidence type="ECO:0000256" key="6">
    <source>
        <dbReference type="PROSITE-ProRule" id="PRU10141"/>
    </source>
</evidence>
<evidence type="ECO:0000256" key="4">
    <source>
        <dbReference type="ARBA" id="ARBA00022777"/>
    </source>
</evidence>
<feature type="binding site" evidence="6">
    <location>
        <position position="143"/>
    </location>
    <ligand>
        <name>ATP</name>
        <dbReference type="ChEBI" id="CHEBI:30616"/>
    </ligand>
</feature>
<keyword evidence="4" id="KW-0418">Kinase</keyword>
<name>A0A8T2TXT0_CERRI</name>
<evidence type="ECO:0000256" key="2">
    <source>
        <dbReference type="ARBA" id="ARBA00022679"/>
    </source>
</evidence>
<dbReference type="PROSITE" id="PS50011">
    <property type="entry name" value="PROTEIN_KINASE_DOM"/>
    <property type="match status" value="1"/>
</dbReference>
<dbReference type="OrthoDB" id="9332038at2759"/>
<dbReference type="Pfam" id="PF00069">
    <property type="entry name" value="Pkinase"/>
    <property type="match status" value="1"/>
</dbReference>
<dbReference type="InterPro" id="IPR050494">
    <property type="entry name" value="Ser_Thr_dual-spec_kinase"/>
</dbReference>
<evidence type="ECO:0000256" key="3">
    <source>
        <dbReference type="ARBA" id="ARBA00022741"/>
    </source>
</evidence>
<proteinExistence type="predicted"/>
<evidence type="ECO:0000256" key="1">
    <source>
        <dbReference type="ARBA" id="ARBA00022527"/>
    </source>
</evidence>
<keyword evidence="2" id="KW-0808">Transferase</keyword>
<keyword evidence="3 6" id="KW-0547">Nucleotide-binding</keyword>
<keyword evidence="9" id="KW-1185">Reference proteome</keyword>
<gene>
    <name evidence="8" type="ORF">KP509_11G087000</name>
</gene>
<protein>
    <recommendedName>
        <fullName evidence="7">Protein kinase domain-containing protein</fullName>
    </recommendedName>
</protein>
<dbReference type="Gene3D" id="1.10.510.10">
    <property type="entry name" value="Transferase(Phosphotransferase) domain 1"/>
    <property type="match status" value="1"/>
</dbReference>
<dbReference type="InterPro" id="IPR000719">
    <property type="entry name" value="Prot_kinase_dom"/>
</dbReference>
<evidence type="ECO:0000259" key="7">
    <source>
        <dbReference type="PROSITE" id="PS50011"/>
    </source>
</evidence>
<accession>A0A8T2TXT0</accession>
<dbReference type="GO" id="GO:0004713">
    <property type="term" value="F:protein tyrosine kinase activity"/>
    <property type="evidence" value="ECO:0007669"/>
    <property type="project" value="TreeGrafter"/>
</dbReference>
<dbReference type="GO" id="GO:0005737">
    <property type="term" value="C:cytoplasm"/>
    <property type="evidence" value="ECO:0007669"/>
    <property type="project" value="TreeGrafter"/>
</dbReference>
<organism evidence="8 9">
    <name type="scientific">Ceratopteris richardii</name>
    <name type="common">Triangle waterfern</name>
    <dbReference type="NCBI Taxonomy" id="49495"/>
    <lineage>
        <taxon>Eukaryota</taxon>
        <taxon>Viridiplantae</taxon>
        <taxon>Streptophyta</taxon>
        <taxon>Embryophyta</taxon>
        <taxon>Tracheophyta</taxon>
        <taxon>Polypodiopsida</taxon>
        <taxon>Polypodiidae</taxon>
        <taxon>Polypodiales</taxon>
        <taxon>Pteridineae</taxon>
        <taxon>Pteridaceae</taxon>
        <taxon>Parkerioideae</taxon>
        <taxon>Ceratopteris</taxon>
    </lineage>
</organism>
<comment type="caution">
    <text evidence="8">The sequence shown here is derived from an EMBL/GenBank/DDBJ whole genome shotgun (WGS) entry which is preliminary data.</text>
</comment>
<dbReference type="GO" id="GO:0005524">
    <property type="term" value="F:ATP binding"/>
    <property type="evidence" value="ECO:0007669"/>
    <property type="project" value="UniProtKB-UniRule"/>
</dbReference>
<dbReference type="GO" id="GO:0004674">
    <property type="term" value="F:protein serine/threonine kinase activity"/>
    <property type="evidence" value="ECO:0007669"/>
    <property type="project" value="UniProtKB-KW"/>
</dbReference>
<dbReference type="PROSITE" id="PS00108">
    <property type="entry name" value="PROTEIN_KINASE_ST"/>
    <property type="match status" value="1"/>
</dbReference>
<evidence type="ECO:0000313" key="8">
    <source>
        <dbReference type="EMBL" id="KAH7426154.1"/>
    </source>
</evidence>
<feature type="domain" description="Protein kinase" evidence="7">
    <location>
        <begin position="114"/>
        <end position="454"/>
    </location>
</feature>
<dbReference type="InterPro" id="IPR017441">
    <property type="entry name" value="Protein_kinase_ATP_BS"/>
</dbReference>
<dbReference type="Proteomes" id="UP000825935">
    <property type="component" value="Chromosome 11"/>
</dbReference>
<keyword evidence="1" id="KW-0723">Serine/threonine-protein kinase</keyword>
<dbReference type="SUPFAM" id="SSF56112">
    <property type="entry name" value="Protein kinase-like (PK-like)"/>
    <property type="match status" value="1"/>
</dbReference>
<dbReference type="PROSITE" id="PS00107">
    <property type="entry name" value="PROTEIN_KINASE_ATP"/>
    <property type="match status" value="1"/>
</dbReference>
<keyword evidence="5 6" id="KW-0067">ATP-binding</keyword>
<dbReference type="PANTHER" id="PTHR24058:SF17">
    <property type="entry name" value="HOMEODOMAIN INTERACTING PROTEIN KINASE, ISOFORM D"/>
    <property type="match status" value="1"/>
</dbReference>
<dbReference type="InterPro" id="IPR011009">
    <property type="entry name" value="Kinase-like_dom_sf"/>
</dbReference>
<dbReference type="PANTHER" id="PTHR24058">
    <property type="entry name" value="DUAL SPECIFICITY PROTEIN KINASE"/>
    <property type="match status" value="1"/>
</dbReference>
<evidence type="ECO:0000313" key="9">
    <source>
        <dbReference type="Proteomes" id="UP000825935"/>
    </source>
</evidence>
<dbReference type="InterPro" id="IPR008271">
    <property type="entry name" value="Ser/Thr_kinase_AS"/>
</dbReference>
<sequence>MDSSHKSGDEIKSWNPSCSAFQNYKFIDKQQSGDRTGFHSPRAVPSIVVKLTRDCIQTFKSCNISFSYSKDLDPKQYLTHPSVPFSNEGLDNENSDLILAVDDVLVNEHANVRFIVKEFLGQGTFGQVVKCWIKEIDSFVAVKVIKNQPEYKNQAMMEISILHSLNTKYDPGDNNHIVRMLDYFIYKEHLCIVFEMLGLSLLQLLIMKKYDGLSLNLVRHFTKQILMALAVVNGANIIHCDLKPENILLTTCFELGELKVIDFGCACNEDQTIYTYIQTRSYRSPEVILGHKYTSAIDMWSVGCIAAELFLGVPLFPAESEYDLLQRMMKVLRESPPDHILRNAKKTHRFFRLAKTSHDSAKARRHFSVYEFRTLDDFEKEEKKRVPLGKHIFPEDWDLEKIIMNYRMRKGLTPEELEGELQGRAEFTEFIKGLVTFDPQTRWTPQEAAQHPFLTGIPSKHLFQSRSRSAPVLIKHQGITEDYDPAFDHSNVAPCHKVNSNLSDSPSVNSHGYHFFEESSYGSREGYRSYTQGDFNVPYGSQKSSTSYSLGECSVPYGSQESNASYALVGGDDLAQQTLSSAGLDSTSPTGCRDNDTPLARLPFTHQLMKQMLKNSPVSILNVGNRGLTGDYESSNANSLGSHEKICVDNMENVASSYDTVVSPFLSPSIPSDCKPQVRSCDEMRAVVPLERTRANSPLTCPAESFDPSMSFLLSCTRVEDISTYMVNPSDWDPDFSDSLESSISTVPNSTTRLAKLDETEFSVVENPGGIESSKNVPLEDRPIINIETWRK</sequence>